<dbReference type="GO" id="GO:0006784">
    <property type="term" value="P:heme A biosynthetic process"/>
    <property type="evidence" value="ECO:0007669"/>
    <property type="project" value="InterPro"/>
</dbReference>
<evidence type="ECO:0000313" key="14">
    <source>
        <dbReference type="Proteomes" id="UP000290408"/>
    </source>
</evidence>
<protein>
    <submittedName>
        <fullName evidence="13">Heme A synthase</fullName>
    </submittedName>
</protein>
<dbReference type="RefSeq" id="WP_130629097.1">
    <property type="nucleotide sequence ID" value="NZ_CP036164.1"/>
</dbReference>
<dbReference type="EMBL" id="CP036164">
    <property type="protein sequence ID" value="QBF45867.1"/>
    <property type="molecule type" value="Genomic_DNA"/>
</dbReference>
<dbReference type="AlphaFoldDB" id="A0A4P6MVN0"/>
<feature type="transmembrane region" description="Helical" evidence="12">
    <location>
        <begin position="211"/>
        <end position="233"/>
    </location>
</feature>
<feature type="transmembrane region" description="Helical" evidence="12">
    <location>
        <begin position="170"/>
        <end position="191"/>
    </location>
</feature>
<sequence>MSQTLSSAARRWLPRLLLLNLIAEVGIVVTGGLVRLTGSGLGCPTWPQCVPGSYVPTVEQEQGIHKIIEFGNRTLTGVVGFLALLVLWGLYRWARERPELIRAAWVVLAGVGAQAIVGGITVLTGLNPWIVAFHFLCSMALVTVSAWLYWRHQQPGGATRSMLHPLVGRLQWVLATVAAVVLVLGTIVTGSGPHSGDADTPARTGFDPRTISWLHADAVMLFIGICVAVWLGAKLTERAAGPARAWWVVLMVTLAQGLIGYVQYLTDLPEVLVLAHMFGASALVVVIVRAIVLSRSPEPLPSTD</sequence>
<evidence type="ECO:0000256" key="1">
    <source>
        <dbReference type="ARBA" id="ARBA00004141"/>
    </source>
</evidence>
<dbReference type="Pfam" id="PF02628">
    <property type="entry name" value="COX15-CtaA"/>
    <property type="match status" value="1"/>
</dbReference>
<feature type="transmembrane region" description="Helical" evidence="12">
    <location>
        <begin position="103"/>
        <end position="123"/>
    </location>
</feature>
<evidence type="ECO:0000256" key="5">
    <source>
        <dbReference type="ARBA" id="ARBA00022989"/>
    </source>
</evidence>
<evidence type="ECO:0000256" key="11">
    <source>
        <dbReference type="ARBA" id="ARBA00023444"/>
    </source>
</evidence>
<dbReference type="GO" id="GO:0046872">
    <property type="term" value="F:metal ion binding"/>
    <property type="evidence" value="ECO:0007669"/>
    <property type="project" value="UniProtKB-KW"/>
</dbReference>
<evidence type="ECO:0000256" key="10">
    <source>
        <dbReference type="ARBA" id="ARBA00023157"/>
    </source>
</evidence>
<keyword evidence="14" id="KW-1185">Reference proteome</keyword>
<dbReference type="GO" id="GO:0016020">
    <property type="term" value="C:membrane"/>
    <property type="evidence" value="ECO:0007669"/>
    <property type="project" value="UniProtKB-SubCell"/>
</dbReference>
<proteinExistence type="predicted"/>
<dbReference type="InterPro" id="IPR050450">
    <property type="entry name" value="COX15/CtaA_HemeA_synthase"/>
</dbReference>
<comment type="pathway">
    <text evidence="11">Porphyrin-containing compound metabolism.</text>
</comment>
<feature type="transmembrane region" description="Helical" evidence="12">
    <location>
        <begin position="245"/>
        <end position="265"/>
    </location>
</feature>
<accession>A0A4P6MVN0</accession>
<evidence type="ECO:0000256" key="12">
    <source>
        <dbReference type="SAM" id="Phobius"/>
    </source>
</evidence>
<feature type="transmembrane region" description="Helical" evidence="12">
    <location>
        <begin position="271"/>
        <end position="292"/>
    </location>
</feature>
<feature type="transmembrane region" description="Helical" evidence="12">
    <location>
        <begin position="74"/>
        <end position="91"/>
    </location>
</feature>
<feature type="transmembrane region" description="Helical" evidence="12">
    <location>
        <begin position="12"/>
        <end position="34"/>
    </location>
</feature>
<keyword evidence="8" id="KW-0350">Heme biosynthesis</keyword>
<feature type="transmembrane region" description="Helical" evidence="12">
    <location>
        <begin position="129"/>
        <end position="150"/>
    </location>
</feature>
<keyword evidence="4" id="KW-0479">Metal-binding</keyword>
<keyword evidence="2" id="KW-1003">Cell membrane</keyword>
<keyword evidence="10" id="KW-1015">Disulfide bond</keyword>
<dbReference type="PANTHER" id="PTHR35457">
    <property type="entry name" value="HEME A SYNTHASE"/>
    <property type="match status" value="1"/>
</dbReference>
<evidence type="ECO:0000256" key="8">
    <source>
        <dbReference type="ARBA" id="ARBA00023133"/>
    </source>
</evidence>
<comment type="subcellular location">
    <subcellularLocation>
        <location evidence="1">Membrane</location>
        <topology evidence="1">Multi-pass membrane protein</topology>
    </subcellularLocation>
</comment>
<evidence type="ECO:0000256" key="2">
    <source>
        <dbReference type="ARBA" id="ARBA00022475"/>
    </source>
</evidence>
<dbReference type="GO" id="GO:0016491">
    <property type="term" value="F:oxidoreductase activity"/>
    <property type="evidence" value="ECO:0007669"/>
    <property type="project" value="UniProtKB-KW"/>
</dbReference>
<evidence type="ECO:0000256" key="4">
    <source>
        <dbReference type="ARBA" id="ARBA00022723"/>
    </source>
</evidence>
<keyword evidence="6" id="KW-0560">Oxidoreductase</keyword>
<keyword evidence="9 12" id="KW-0472">Membrane</keyword>
<dbReference type="PANTHER" id="PTHR35457:SF1">
    <property type="entry name" value="HEME A SYNTHASE"/>
    <property type="match status" value="1"/>
</dbReference>
<evidence type="ECO:0000256" key="7">
    <source>
        <dbReference type="ARBA" id="ARBA00023004"/>
    </source>
</evidence>
<evidence type="ECO:0000256" key="3">
    <source>
        <dbReference type="ARBA" id="ARBA00022692"/>
    </source>
</evidence>
<dbReference type="STRING" id="1216970.GCA_001570985_00019"/>
<keyword evidence="3 12" id="KW-0812">Transmembrane</keyword>
<reference evidence="13 14" key="1">
    <citation type="submission" date="2019-02" db="EMBL/GenBank/DDBJ databases">
        <title>Genomic data mining of an Antarctic deep-sea actinobacterium, Janibacterlimosus P3-3-X1.</title>
        <authorList>
            <person name="Liao L."/>
            <person name="Chen B."/>
        </authorList>
    </citation>
    <scope>NUCLEOTIDE SEQUENCE [LARGE SCALE GENOMIC DNA]</scope>
    <source>
        <strain evidence="13 14">P3-3-X1</strain>
    </source>
</reference>
<dbReference type="InterPro" id="IPR003780">
    <property type="entry name" value="COX15/CtaA_fam"/>
</dbReference>
<evidence type="ECO:0000313" key="13">
    <source>
        <dbReference type="EMBL" id="QBF45867.1"/>
    </source>
</evidence>
<dbReference type="KEGG" id="jli:EXU32_06115"/>
<dbReference type="Proteomes" id="UP000290408">
    <property type="component" value="Chromosome"/>
</dbReference>
<keyword evidence="5 12" id="KW-1133">Transmembrane helix</keyword>
<evidence type="ECO:0000256" key="6">
    <source>
        <dbReference type="ARBA" id="ARBA00023002"/>
    </source>
</evidence>
<evidence type="ECO:0000256" key="9">
    <source>
        <dbReference type="ARBA" id="ARBA00023136"/>
    </source>
</evidence>
<gene>
    <name evidence="13" type="ORF">EXU32_06115</name>
</gene>
<organism evidence="13 14">
    <name type="scientific">Janibacter limosus</name>
    <dbReference type="NCBI Taxonomy" id="53458"/>
    <lineage>
        <taxon>Bacteria</taxon>
        <taxon>Bacillati</taxon>
        <taxon>Actinomycetota</taxon>
        <taxon>Actinomycetes</taxon>
        <taxon>Micrococcales</taxon>
        <taxon>Intrasporangiaceae</taxon>
        <taxon>Janibacter</taxon>
    </lineage>
</organism>
<name>A0A4P6MVN0_9MICO</name>
<keyword evidence="7" id="KW-0408">Iron</keyword>
<dbReference type="OrthoDB" id="5241540at2"/>